<sequence length="144" mass="16885">METSSANCDYLEVKNTVVSSQNVYRIVTRNTASEDSADDDIDFVDEPTRERWKLVDKRPRRITRRNDNVMLYQGKEVVYGLKRMTEVFQPEIICNKRVANRREKVPTVFNQLRICGMTRTSILNTCLALQIFGARRLDAIYKRF</sequence>
<dbReference type="AlphaFoldDB" id="A0A5C3LLS2"/>
<keyword evidence="2" id="KW-1185">Reference proteome</keyword>
<reference evidence="1 2" key="1">
    <citation type="journal article" date="2019" name="Nat. Ecol. Evol.">
        <title>Megaphylogeny resolves global patterns of mushroom evolution.</title>
        <authorList>
            <person name="Varga T."/>
            <person name="Krizsan K."/>
            <person name="Foldi C."/>
            <person name="Dima B."/>
            <person name="Sanchez-Garcia M."/>
            <person name="Sanchez-Ramirez S."/>
            <person name="Szollosi G.J."/>
            <person name="Szarkandi J.G."/>
            <person name="Papp V."/>
            <person name="Albert L."/>
            <person name="Andreopoulos W."/>
            <person name="Angelini C."/>
            <person name="Antonin V."/>
            <person name="Barry K.W."/>
            <person name="Bougher N.L."/>
            <person name="Buchanan P."/>
            <person name="Buyck B."/>
            <person name="Bense V."/>
            <person name="Catcheside P."/>
            <person name="Chovatia M."/>
            <person name="Cooper J."/>
            <person name="Damon W."/>
            <person name="Desjardin D."/>
            <person name="Finy P."/>
            <person name="Geml J."/>
            <person name="Haridas S."/>
            <person name="Hughes K."/>
            <person name="Justo A."/>
            <person name="Karasinski D."/>
            <person name="Kautmanova I."/>
            <person name="Kiss B."/>
            <person name="Kocsube S."/>
            <person name="Kotiranta H."/>
            <person name="LaButti K.M."/>
            <person name="Lechner B.E."/>
            <person name="Liimatainen K."/>
            <person name="Lipzen A."/>
            <person name="Lukacs Z."/>
            <person name="Mihaltcheva S."/>
            <person name="Morgado L.N."/>
            <person name="Niskanen T."/>
            <person name="Noordeloos M.E."/>
            <person name="Ohm R.A."/>
            <person name="Ortiz-Santana B."/>
            <person name="Ovrebo C."/>
            <person name="Racz N."/>
            <person name="Riley R."/>
            <person name="Savchenko A."/>
            <person name="Shiryaev A."/>
            <person name="Soop K."/>
            <person name="Spirin V."/>
            <person name="Szebenyi C."/>
            <person name="Tomsovsky M."/>
            <person name="Tulloss R.E."/>
            <person name="Uehling J."/>
            <person name="Grigoriev I.V."/>
            <person name="Vagvolgyi C."/>
            <person name="Papp T."/>
            <person name="Martin F.M."/>
            <person name="Miettinen O."/>
            <person name="Hibbett D.S."/>
            <person name="Nagy L.G."/>
        </authorList>
    </citation>
    <scope>NUCLEOTIDE SEQUENCE [LARGE SCALE GENOMIC DNA]</scope>
    <source>
        <strain evidence="1 2">CBS 166.37</strain>
    </source>
</reference>
<gene>
    <name evidence="1" type="ORF">BDQ12DRAFT_669677</name>
</gene>
<dbReference type="Proteomes" id="UP000308652">
    <property type="component" value="Unassembled WGS sequence"/>
</dbReference>
<accession>A0A5C3LLS2</accession>
<proteinExistence type="predicted"/>
<protein>
    <submittedName>
        <fullName evidence="1">Uncharacterized protein</fullName>
    </submittedName>
</protein>
<evidence type="ECO:0000313" key="1">
    <source>
        <dbReference type="EMBL" id="TFK34119.1"/>
    </source>
</evidence>
<organism evidence="1 2">
    <name type="scientific">Crucibulum laeve</name>
    <dbReference type="NCBI Taxonomy" id="68775"/>
    <lineage>
        <taxon>Eukaryota</taxon>
        <taxon>Fungi</taxon>
        <taxon>Dikarya</taxon>
        <taxon>Basidiomycota</taxon>
        <taxon>Agaricomycotina</taxon>
        <taxon>Agaricomycetes</taxon>
        <taxon>Agaricomycetidae</taxon>
        <taxon>Agaricales</taxon>
        <taxon>Agaricineae</taxon>
        <taxon>Nidulariaceae</taxon>
        <taxon>Crucibulum</taxon>
    </lineage>
</organism>
<evidence type="ECO:0000313" key="2">
    <source>
        <dbReference type="Proteomes" id="UP000308652"/>
    </source>
</evidence>
<name>A0A5C3LLS2_9AGAR</name>
<dbReference type="EMBL" id="ML213636">
    <property type="protein sequence ID" value="TFK34119.1"/>
    <property type="molecule type" value="Genomic_DNA"/>
</dbReference>